<evidence type="ECO:0000313" key="1">
    <source>
        <dbReference type="EMBL" id="PNY01359.1"/>
    </source>
</evidence>
<dbReference type="AlphaFoldDB" id="A0A2K3NEA4"/>
<evidence type="ECO:0000313" key="2">
    <source>
        <dbReference type="Proteomes" id="UP000236291"/>
    </source>
</evidence>
<proteinExistence type="predicted"/>
<protein>
    <submittedName>
        <fullName evidence="1">Uncharacterized protein</fullName>
    </submittedName>
</protein>
<reference evidence="1 2" key="1">
    <citation type="journal article" date="2014" name="Am. J. Bot.">
        <title>Genome assembly and annotation for red clover (Trifolium pratense; Fabaceae).</title>
        <authorList>
            <person name="Istvanek J."/>
            <person name="Jaros M."/>
            <person name="Krenek A."/>
            <person name="Repkova J."/>
        </authorList>
    </citation>
    <scope>NUCLEOTIDE SEQUENCE [LARGE SCALE GENOMIC DNA]</scope>
    <source>
        <strain evidence="2">cv. Tatra</strain>
        <tissue evidence="1">Young leaves</tissue>
    </source>
</reference>
<sequence>MPKAKVDSKAADNRFDADRTCDCFGYNTGWCLQNAARLSLVRHTHIWLLSIGKVRLWGTSNTEWIALICVVDVGEPLGAEAGRTCDCFGSDT</sequence>
<dbReference type="Proteomes" id="UP000236291">
    <property type="component" value="Unassembled WGS sequence"/>
</dbReference>
<dbReference type="EMBL" id="ASHM01020007">
    <property type="protein sequence ID" value="PNY01359.1"/>
    <property type="molecule type" value="Genomic_DNA"/>
</dbReference>
<comment type="caution">
    <text evidence="1">The sequence shown here is derived from an EMBL/GenBank/DDBJ whole genome shotgun (WGS) entry which is preliminary data.</text>
</comment>
<gene>
    <name evidence="1" type="ORF">L195_g024651</name>
</gene>
<organism evidence="1 2">
    <name type="scientific">Trifolium pratense</name>
    <name type="common">Red clover</name>
    <dbReference type="NCBI Taxonomy" id="57577"/>
    <lineage>
        <taxon>Eukaryota</taxon>
        <taxon>Viridiplantae</taxon>
        <taxon>Streptophyta</taxon>
        <taxon>Embryophyta</taxon>
        <taxon>Tracheophyta</taxon>
        <taxon>Spermatophyta</taxon>
        <taxon>Magnoliopsida</taxon>
        <taxon>eudicotyledons</taxon>
        <taxon>Gunneridae</taxon>
        <taxon>Pentapetalae</taxon>
        <taxon>rosids</taxon>
        <taxon>fabids</taxon>
        <taxon>Fabales</taxon>
        <taxon>Fabaceae</taxon>
        <taxon>Papilionoideae</taxon>
        <taxon>50 kb inversion clade</taxon>
        <taxon>NPAAA clade</taxon>
        <taxon>Hologalegina</taxon>
        <taxon>IRL clade</taxon>
        <taxon>Trifolieae</taxon>
        <taxon>Trifolium</taxon>
    </lineage>
</organism>
<name>A0A2K3NEA4_TRIPR</name>
<reference evidence="1 2" key="2">
    <citation type="journal article" date="2017" name="Front. Plant Sci.">
        <title>Gene Classification and Mining of Molecular Markers Useful in Red Clover (Trifolium pratense) Breeding.</title>
        <authorList>
            <person name="Istvanek J."/>
            <person name="Dluhosova J."/>
            <person name="Dluhos P."/>
            <person name="Patkova L."/>
            <person name="Nedelnik J."/>
            <person name="Repkova J."/>
        </authorList>
    </citation>
    <scope>NUCLEOTIDE SEQUENCE [LARGE SCALE GENOMIC DNA]</scope>
    <source>
        <strain evidence="2">cv. Tatra</strain>
        <tissue evidence="1">Young leaves</tissue>
    </source>
</reference>
<accession>A0A2K3NEA4</accession>
<feature type="non-terminal residue" evidence="1">
    <location>
        <position position="92"/>
    </location>
</feature>